<gene>
    <name evidence="1" type="ORF">SAMN05192574_109137</name>
</gene>
<accession>A0A1H8QTL3</accession>
<dbReference type="STRING" id="551995.SAMN05192574_109137"/>
<dbReference type="Proteomes" id="UP000198942">
    <property type="component" value="Unassembled WGS sequence"/>
</dbReference>
<proteinExistence type="predicted"/>
<dbReference type="EMBL" id="FOCL01000009">
    <property type="protein sequence ID" value="SEO57367.1"/>
    <property type="molecule type" value="Genomic_DNA"/>
</dbReference>
<sequence length="46" mass="5053">MAMFTLPKSQSPQSKYLGLFCSEASLCLPIIARGIVNNFVTDPLYS</sequence>
<keyword evidence="2" id="KW-1185">Reference proteome</keyword>
<protein>
    <submittedName>
        <fullName evidence="1">Uncharacterized protein</fullName>
    </submittedName>
</protein>
<reference evidence="2" key="1">
    <citation type="submission" date="2016-10" db="EMBL/GenBank/DDBJ databases">
        <authorList>
            <person name="Varghese N."/>
            <person name="Submissions S."/>
        </authorList>
    </citation>
    <scope>NUCLEOTIDE SEQUENCE [LARGE SCALE GENOMIC DNA]</scope>
    <source>
        <strain evidence="2">Gh-48</strain>
    </source>
</reference>
<name>A0A1H8QTL3_9SPHI</name>
<dbReference type="AlphaFoldDB" id="A0A1H8QTL3"/>
<organism evidence="1 2">
    <name type="scientific">Mucilaginibacter gossypiicola</name>
    <dbReference type="NCBI Taxonomy" id="551995"/>
    <lineage>
        <taxon>Bacteria</taxon>
        <taxon>Pseudomonadati</taxon>
        <taxon>Bacteroidota</taxon>
        <taxon>Sphingobacteriia</taxon>
        <taxon>Sphingobacteriales</taxon>
        <taxon>Sphingobacteriaceae</taxon>
        <taxon>Mucilaginibacter</taxon>
    </lineage>
</organism>
<evidence type="ECO:0000313" key="2">
    <source>
        <dbReference type="Proteomes" id="UP000198942"/>
    </source>
</evidence>
<evidence type="ECO:0000313" key="1">
    <source>
        <dbReference type="EMBL" id="SEO57367.1"/>
    </source>
</evidence>